<dbReference type="Pfam" id="PF13628">
    <property type="entry name" value="DUF4142"/>
    <property type="match status" value="1"/>
</dbReference>
<accession>A0A1H7TKF3</accession>
<dbReference type="InterPro" id="IPR025419">
    <property type="entry name" value="DUF4142"/>
</dbReference>
<sequence length="65" mass="7769">MLDRPGRRFDRAWLRLQAEAHEQALWLGRREVRAGHSRWVKDLARDAAPVVRHHLHLVRAELDDR</sequence>
<dbReference type="AlphaFoldDB" id="A0A1H7TKF3"/>
<name>A0A1H7TKF3_9ACTN</name>
<dbReference type="EMBL" id="FOBF01000007">
    <property type="protein sequence ID" value="SEL85382.1"/>
    <property type="molecule type" value="Genomic_DNA"/>
</dbReference>
<keyword evidence="3" id="KW-1185">Reference proteome</keyword>
<proteinExistence type="predicted"/>
<evidence type="ECO:0000313" key="3">
    <source>
        <dbReference type="Proteomes" id="UP000198953"/>
    </source>
</evidence>
<organism evidence="2 3">
    <name type="scientific">Nonomuraea pusilla</name>
    <dbReference type="NCBI Taxonomy" id="46177"/>
    <lineage>
        <taxon>Bacteria</taxon>
        <taxon>Bacillati</taxon>
        <taxon>Actinomycetota</taxon>
        <taxon>Actinomycetes</taxon>
        <taxon>Streptosporangiales</taxon>
        <taxon>Streptosporangiaceae</taxon>
        <taxon>Nonomuraea</taxon>
    </lineage>
</organism>
<protein>
    <recommendedName>
        <fullName evidence="1">DUF4142 domain-containing protein</fullName>
    </recommendedName>
</protein>
<dbReference type="Proteomes" id="UP000198953">
    <property type="component" value="Unassembled WGS sequence"/>
</dbReference>
<evidence type="ECO:0000313" key="2">
    <source>
        <dbReference type="EMBL" id="SEL85382.1"/>
    </source>
</evidence>
<gene>
    <name evidence="2" type="ORF">SAMN05660976_03546</name>
</gene>
<evidence type="ECO:0000259" key="1">
    <source>
        <dbReference type="Pfam" id="PF13628"/>
    </source>
</evidence>
<feature type="domain" description="DUF4142" evidence="1">
    <location>
        <begin position="5"/>
        <end position="59"/>
    </location>
</feature>
<reference evidence="2 3" key="1">
    <citation type="submission" date="2016-10" db="EMBL/GenBank/DDBJ databases">
        <authorList>
            <person name="de Groot N.N."/>
        </authorList>
    </citation>
    <scope>NUCLEOTIDE SEQUENCE [LARGE SCALE GENOMIC DNA]</scope>
    <source>
        <strain evidence="2 3">DSM 43357</strain>
    </source>
</reference>
<dbReference type="STRING" id="46177.SAMN05660976_03546"/>